<name>A0AA88HZ00_ARTSF</name>
<dbReference type="InterPro" id="IPR026015">
    <property type="entry name" value="ATP_synth_OSCP/delta_N_sf"/>
</dbReference>
<dbReference type="AlphaFoldDB" id="A0AA88HZ00"/>
<comment type="subcellular location">
    <subcellularLocation>
        <location evidence="1">Mitochondrion inner membrane</location>
    </subcellularLocation>
</comment>
<dbReference type="Proteomes" id="UP001187531">
    <property type="component" value="Unassembled WGS sequence"/>
</dbReference>
<keyword evidence="7" id="KW-0406">Ion transport</keyword>
<dbReference type="HAMAP" id="MF_01416">
    <property type="entry name" value="ATP_synth_delta_bact"/>
    <property type="match status" value="1"/>
</dbReference>
<keyword evidence="10" id="KW-0066">ATP synthesis</keyword>
<evidence type="ECO:0000256" key="11">
    <source>
        <dbReference type="ARBA" id="ARBA00033369"/>
    </source>
</evidence>
<keyword evidence="9" id="KW-0472">Membrane</keyword>
<evidence type="ECO:0000256" key="9">
    <source>
        <dbReference type="ARBA" id="ARBA00023136"/>
    </source>
</evidence>
<dbReference type="GO" id="GO:0005743">
    <property type="term" value="C:mitochondrial inner membrane"/>
    <property type="evidence" value="ECO:0007669"/>
    <property type="project" value="UniProtKB-SubCell"/>
</dbReference>
<evidence type="ECO:0000313" key="12">
    <source>
        <dbReference type="EMBL" id="KAK2716916.1"/>
    </source>
</evidence>
<accession>A0AA88HZ00</accession>
<dbReference type="PANTHER" id="PTHR11910">
    <property type="entry name" value="ATP SYNTHASE DELTA CHAIN"/>
    <property type="match status" value="1"/>
</dbReference>
<keyword evidence="5" id="KW-0999">Mitochondrion inner membrane</keyword>
<gene>
    <name evidence="12" type="ORF">QYM36_007159</name>
</gene>
<comment type="caution">
    <text evidence="12">The sequence shown here is derived from an EMBL/GenBank/DDBJ whole genome shotgun (WGS) entry which is preliminary data.</text>
</comment>
<evidence type="ECO:0000313" key="13">
    <source>
        <dbReference type="Proteomes" id="UP001187531"/>
    </source>
</evidence>
<evidence type="ECO:0000256" key="4">
    <source>
        <dbReference type="ARBA" id="ARBA00022781"/>
    </source>
</evidence>
<evidence type="ECO:0000256" key="3">
    <source>
        <dbReference type="ARBA" id="ARBA00022448"/>
    </source>
</evidence>
<comment type="similarity">
    <text evidence="2">Belongs to the ATPase delta chain family.</text>
</comment>
<dbReference type="NCBIfam" id="TIGR01145">
    <property type="entry name" value="ATP_synt_delta"/>
    <property type="match status" value="1"/>
</dbReference>
<dbReference type="Pfam" id="PF00213">
    <property type="entry name" value="OSCP"/>
    <property type="match status" value="1"/>
</dbReference>
<proteinExistence type="inferred from homology"/>
<keyword evidence="8" id="KW-0496">Mitochondrion</keyword>
<dbReference type="FunFam" id="1.10.520.20:FF:000002">
    <property type="entry name" value="ATP synthase subunit O, mitochondrial"/>
    <property type="match status" value="1"/>
</dbReference>
<evidence type="ECO:0000256" key="8">
    <source>
        <dbReference type="ARBA" id="ARBA00023128"/>
    </source>
</evidence>
<evidence type="ECO:0000256" key="5">
    <source>
        <dbReference type="ARBA" id="ARBA00022792"/>
    </source>
</evidence>
<keyword evidence="4" id="KW-0375">Hydrogen ion transport</keyword>
<keyword evidence="13" id="KW-1185">Reference proteome</keyword>
<evidence type="ECO:0000256" key="2">
    <source>
        <dbReference type="ARBA" id="ARBA00007046"/>
    </source>
</evidence>
<keyword evidence="3" id="KW-0813">Transport</keyword>
<keyword evidence="6" id="KW-0809">Transit peptide</keyword>
<protein>
    <recommendedName>
        <fullName evidence="11">Oligomycin sensitivity conferral protein</fullName>
    </recommendedName>
</protein>
<dbReference type="PRINTS" id="PR00125">
    <property type="entry name" value="ATPASEDELTA"/>
</dbReference>
<reference evidence="12" key="1">
    <citation type="submission" date="2023-07" db="EMBL/GenBank/DDBJ databases">
        <title>Chromosome-level genome assembly of Artemia franciscana.</title>
        <authorList>
            <person name="Jo E."/>
        </authorList>
    </citation>
    <scope>NUCLEOTIDE SEQUENCE</scope>
    <source>
        <tissue evidence="12">Whole body</tissue>
    </source>
</reference>
<dbReference type="SUPFAM" id="SSF47928">
    <property type="entry name" value="N-terminal domain of the delta subunit of the F1F0-ATP synthase"/>
    <property type="match status" value="1"/>
</dbReference>
<dbReference type="Gene3D" id="1.10.520.20">
    <property type="entry name" value="N-terminal domain of the delta subunit of the F1F0-ATP synthase"/>
    <property type="match status" value="1"/>
</dbReference>
<dbReference type="EMBL" id="JAVRJZ010000011">
    <property type="protein sequence ID" value="KAK2716916.1"/>
    <property type="molecule type" value="Genomic_DNA"/>
</dbReference>
<sequence length="205" mass="22359">MPFQAARQFSTTSAATQLVKAPIQVFGIEGRYATALYSAAVKQKKLEAVEKDLVQLNASLKKFPRLGELLKNPTLSRQLKKDAIGSMLKEQKAVDLTSNFLDLLTENNRLKMVDGVINAFKTIMAAHRGEVICEVTSAKPLDEAARKDLEVALKGFLKPGQNIKLTLKTDPAIIGGLVVSIGDRFVDMSIGTKIKRYTAALKTAV</sequence>
<organism evidence="12 13">
    <name type="scientific">Artemia franciscana</name>
    <name type="common">Brine shrimp</name>
    <name type="synonym">Artemia sanfranciscana</name>
    <dbReference type="NCBI Taxonomy" id="6661"/>
    <lineage>
        <taxon>Eukaryota</taxon>
        <taxon>Metazoa</taxon>
        <taxon>Ecdysozoa</taxon>
        <taxon>Arthropoda</taxon>
        <taxon>Crustacea</taxon>
        <taxon>Branchiopoda</taxon>
        <taxon>Anostraca</taxon>
        <taxon>Artemiidae</taxon>
        <taxon>Artemia</taxon>
    </lineage>
</organism>
<evidence type="ECO:0000256" key="7">
    <source>
        <dbReference type="ARBA" id="ARBA00023065"/>
    </source>
</evidence>
<evidence type="ECO:0000256" key="10">
    <source>
        <dbReference type="ARBA" id="ARBA00023310"/>
    </source>
</evidence>
<evidence type="ECO:0000256" key="6">
    <source>
        <dbReference type="ARBA" id="ARBA00022946"/>
    </source>
</evidence>
<dbReference type="GO" id="GO:0046933">
    <property type="term" value="F:proton-transporting ATP synthase activity, rotational mechanism"/>
    <property type="evidence" value="ECO:0007669"/>
    <property type="project" value="InterPro"/>
</dbReference>
<dbReference type="InterPro" id="IPR000711">
    <property type="entry name" value="ATPase_OSCP/dsu"/>
</dbReference>
<evidence type="ECO:0000256" key="1">
    <source>
        <dbReference type="ARBA" id="ARBA00004273"/>
    </source>
</evidence>